<keyword evidence="2" id="KW-1133">Transmembrane helix</keyword>
<name>A0A0D3A743_BRAOL</name>
<keyword evidence="2" id="KW-0472">Membrane</keyword>
<feature type="compositionally biased region" description="Polar residues" evidence="1">
    <location>
        <begin position="37"/>
        <end position="48"/>
    </location>
</feature>
<evidence type="ECO:0000313" key="4">
    <source>
        <dbReference type="Proteomes" id="UP000032141"/>
    </source>
</evidence>
<dbReference type="EnsemblPlants" id="Bo1g050930.1">
    <property type="protein sequence ID" value="Bo1g050930.1"/>
    <property type="gene ID" value="Bo1g050930"/>
</dbReference>
<keyword evidence="2" id="KW-0812">Transmembrane</keyword>
<feature type="transmembrane region" description="Helical" evidence="2">
    <location>
        <begin position="431"/>
        <end position="451"/>
    </location>
</feature>
<keyword evidence="4" id="KW-1185">Reference proteome</keyword>
<dbReference type="Proteomes" id="UP000032141">
    <property type="component" value="Chromosome C1"/>
</dbReference>
<feature type="compositionally biased region" description="Basic and acidic residues" evidence="1">
    <location>
        <begin position="384"/>
        <end position="405"/>
    </location>
</feature>
<feature type="compositionally biased region" description="Basic and acidic residues" evidence="1">
    <location>
        <begin position="1"/>
        <end position="14"/>
    </location>
</feature>
<sequence length="621" mass="69046">MDPTDTHSQEHEGDFINITQLSNPAGDENVDHPSADEVTSQTDVSPLQVTEKRTDTTQETSSKDDGSETENDVGKEKHLEKDHEGSWSNVEDKKGHEDVLKEIQMPKNHDLYCSNCTHNITGTAKLFKKGQETFPYNIDRFVFVIIFSFKYPFIYIPWLYNITQEPVNRSQTKPPLPEATPVPKPDNTLATLLKKIRETLLPDRLPRLTRTSQRFLLFLVLLLLSVIFLWTLPSQPSPPRTIEEGNPTETIDVPGRDDGGGVSFSWLPNFLSNNYLPIILSLFLAILAVLWRSMIDPKETGAVTHPQKLDAGTDQAKLDAFVWLIEINYTNSPVTKVIPKEKLKNNEGPENDPKETGAVTNPQKLDDGTDQAKDTNPPVTEVIPETKPRINENQKEDPPNKEGDTSKASASSIKVLLIKLLPIKLDILKSIVYGGLIESITSFGVVSSAAASGTSTLNVLALGLANLFSGLFIIIHSLYGLFKRPRYQSWNNDHMPELVSVDPYEELLGKRNKVILHCFVVFISFIFFGVIPPLFYGFSFKITDKGRYQEAAIFVAASLVCVISLSFAKACAFGMDKLKTVAAYTGIAIAGSALSFVASQHARDVFAKYDFHKLASDYLKG</sequence>
<accession>A0A0D3A743</accession>
<feature type="compositionally biased region" description="Basic and acidic residues" evidence="1">
    <location>
        <begin position="50"/>
        <end position="95"/>
    </location>
</feature>
<reference evidence="3 4" key="1">
    <citation type="journal article" date="2014" name="Genome Biol.">
        <title>Transcriptome and methylome profiling reveals relics of genome dominance in the mesopolyploid Brassica oleracea.</title>
        <authorList>
            <person name="Parkin I.A."/>
            <person name="Koh C."/>
            <person name="Tang H."/>
            <person name="Robinson S.J."/>
            <person name="Kagale S."/>
            <person name="Clarke W.E."/>
            <person name="Town C.D."/>
            <person name="Nixon J."/>
            <person name="Krishnakumar V."/>
            <person name="Bidwell S.L."/>
            <person name="Denoeud F."/>
            <person name="Belcram H."/>
            <person name="Links M.G."/>
            <person name="Just J."/>
            <person name="Clarke C."/>
            <person name="Bender T."/>
            <person name="Huebert T."/>
            <person name="Mason A.S."/>
            <person name="Pires J.C."/>
            <person name="Barker G."/>
            <person name="Moore J."/>
            <person name="Walley P.G."/>
            <person name="Manoli S."/>
            <person name="Batley J."/>
            <person name="Edwards D."/>
            <person name="Nelson M.N."/>
            <person name="Wang X."/>
            <person name="Paterson A.H."/>
            <person name="King G."/>
            <person name="Bancroft I."/>
            <person name="Chalhoub B."/>
            <person name="Sharpe A.G."/>
        </authorList>
    </citation>
    <scope>NUCLEOTIDE SEQUENCE</scope>
    <source>
        <strain evidence="3 4">cv. TO1000</strain>
    </source>
</reference>
<dbReference type="PANTHER" id="PTHR38937:SF2">
    <property type="entry name" value="MEMBRANE PROTEIN OF ER BODY-LIKE PROTEIN ISOFORM X1"/>
    <property type="match status" value="1"/>
</dbReference>
<feature type="compositionally biased region" description="Basic and acidic residues" evidence="1">
    <location>
        <begin position="340"/>
        <end position="355"/>
    </location>
</feature>
<feature type="region of interest" description="Disordered" evidence="1">
    <location>
        <begin position="340"/>
        <end position="407"/>
    </location>
</feature>
<evidence type="ECO:0000313" key="3">
    <source>
        <dbReference type="EnsemblPlants" id="Bo1g050930.1"/>
    </source>
</evidence>
<organism evidence="3 4">
    <name type="scientific">Brassica oleracea var. oleracea</name>
    <dbReference type="NCBI Taxonomy" id="109376"/>
    <lineage>
        <taxon>Eukaryota</taxon>
        <taxon>Viridiplantae</taxon>
        <taxon>Streptophyta</taxon>
        <taxon>Embryophyta</taxon>
        <taxon>Tracheophyta</taxon>
        <taxon>Spermatophyta</taxon>
        <taxon>Magnoliopsida</taxon>
        <taxon>eudicotyledons</taxon>
        <taxon>Gunneridae</taxon>
        <taxon>Pentapetalae</taxon>
        <taxon>rosids</taxon>
        <taxon>malvids</taxon>
        <taxon>Brassicales</taxon>
        <taxon>Brassicaceae</taxon>
        <taxon>Brassiceae</taxon>
        <taxon>Brassica</taxon>
    </lineage>
</organism>
<feature type="transmembrane region" description="Helical" evidence="2">
    <location>
        <begin position="141"/>
        <end position="160"/>
    </location>
</feature>
<dbReference type="InterPro" id="IPR052843">
    <property type="entry name" value="ER_body_metal_sequester"/>
</dbReference>
<feature type="transmembrane region" description="Helical" evidence="2">
    <location>
        <begin position="215"/>
        <end position="232"/>
    </location>
</feature>
<feature type="transmembrane region" description="Helical" evidence="2">
    <location>
        <begin position="457"/>
        <end position="482"/>
    </location>
</feature>
<feature type="transmembrane region" description="Helical" evidence="2">
    <location>
        <begin position="274"/>
        <end position="291"/>
    </location>
</feature>
<protein>
    <recommendedName>
        <fullName evidence="5">Membrane protein of ER body-like protein</fullName>
    </recommendedName>
</protein>
<dbReference type="PANTHER" id="PTHR38937">
    <property type="entry name" value="MEMBRANE PROTEIN OF ER BODY-LIKE PROTEIN"/>
    <property type="match status" value="1"/>
</dbReference>
<dbReference type="HOGENOM" id="CLU_455884_0_0_1"/>
<dbReference type="AlphaFoldDB" id="A0A0D3A743"/>
<reference evidence="3" key="2">
    <citation type="submission" date="2015-03" db="UniProtKB">
        <authorList>
            <consortium name="EnsemblPlants"/>
        </authorList>
    </citation>
    <scope>IDENTIFICATION</scope>
</reference>
<dbReference type="eggNOG" id="ENOG502QQ85">
    <property type="taxonomic scope" value="Eukaryota"/>
</dbReference>
<evidence type="ECO:0008006" key="5">
    <source>
        <dbReference type="Google" id="ProtNLM"/>
    </source>
</evidence>
<evidence type="ECO:0000256" key="2">
    <source>
        <dbReference type="SAM" id="Phobius"/>
    </source>
</evidence>
<feature type="transmembrane region" description="Helical" evidence="2">
    <location>
        <begin position="580"/>
        <end position="598"/>
    </location>
</feature>
<dbReference type="STRING" id="109376.A0A0D3A743"/>
<feature type="region of interest" description="Disordered" evidence="1">
    <location>
        <begin position="1"/>
        <end position="95"/>
    </location>
</feature>
<proteinExistence type="predicted"/>
<evidence type="ECO:0000256" key="1">
    <source>
        <dbReference type="SAM" id="MobiDB-lite"/>
    </source>
</evidence>
<dbReference type="Gramene" id="Bo1g050930.1">
    <property type="protein sequence ID" value="Bo1g050930.1"/>
    <property type="gene ID" value="Bo1g050930"/>
</dbReference>
<feature type="transmembrane region" description="Helical" evidence="2">
    <location>
        <begin position="548"/>
        <end position="568"/>
    </location>
</feature>
<dbReference type="OMA" id="HSQEHEG"/>
<feature type="transmembrane region" description="Helical" evidence="2">
    <location>
        <begin position="514"/>
        <end position="536"/>
    </location>
</feature>
<feature type="compositionally biased region" description="Basic and acidic residues" evidence="1">
    <location>
        <begin position="364"/>
        <end position="373"/>
    </location>
</feature>